<comment type="subcellular location">
    <subcellularLocation>
        <location evidence="2">Nucleus</location>
        <location evidence="2">Nucleolus</location>
    </subcellularLocation>
</comment>
<dbReference type="InterPro" id="IPR038765">
    <property type="entry name" value="Papain-like_cys_pep_sf"/>
</dbReference>
<keyword evidence="5 8" id="KW-0833">Ubl conjugation pathway</keyword>
<dbReference type="PROSITE" id="PS50235">
    <property type="entry name" value="USP_3"/>
    <property type="match status" value="1"/>
</dbReference>
<proteinExistence type="inferred from homology"/>
<keyword evidence="4 8" id="KW-0645">Protease</keyword>
<dbReference type="PANTHER" id="PTHR24006">
    <property type="entry name" value="UBIQUITIN CARBOXYL-TERMINAL HYDROLASE"/>
    <property type="match status" value="1"/>
</dbReference>
<evidence type="ECO:0000256" key="4">
    <source>
        <dbReference type="ARBA" id="ARBA00022670"/>
    </source>
</evidence>
<organism evidence="11 12">
    <name type="scientific">Diploptera punctata</name>
    <name type="common">Pacific beetle cockroach</name>
    <dbReference type="NCBI Taxonomy" id="6984"/>
    <lineage>
        <taxon>Eukaryota</taxon>
        <taxon>Metazoa</taxon>
        <taxon>Ecdysozoa</taxon>
        <taxon>Arthropoda</taxon>
        <taxon>Hexapoda</taxon>
        <taxon>Insecta</taxon>
        <taxon>Pterygota</taxon>
        <taxon>Neoptera</taxon>
        <taxon>Polyneoptera</taxon>
        <taxon>Dictyoptera</taxon>
        <taxon>Blattodea</taxon>
        <taxon>Blaberoidea</taxon>
        <taxon>Blaberidae</taxon>
        <taxon>Diplopterinae</taxon>
        <taxon>Diploptera</taxon>
    </lineage>
</organism>
<dbReference type="GO" id="GO:0004843">
    <property type="term" value="F:cysteine-type deubiquitinase activity"/>
    <property type="evidence" value="ECO:0007669"/>
    <property type="project" value="UniProtKB-UniRule"/>
</dbReference>
<comment type="catalytic activity">
    <reaction evidence="1 8">
        <text>Thiol-dependent hydrolysis of ester, thioester, amide, peptide and isopeptide bonds formed by the C-terminal Gly of ubiquitin (a 76-residue protein attached to proteins as an intracellular targeting signal).</text>
        <dbReference type="EC" id="3.4.19.12"/>
    </reaction>
</comment>
<dbReference type="InterPro" id="IPR001394">
    <property type="entry name" value="Peptidase_C19_UCH"/>
</dbReference>
<dbReference type="GO" id="GO:0006508">
    <property type="term" value="P:proteolysis"/>
    <property type="evidence" value="ECO:0007669"/>
    <property type="project" value="UniProtKB-KW"/>
</dbReference>
<evidence type="ECO:0000256" key="7">
    <source>
        <dbReference type="ARBA" id="ARBA00022807"/>
    </source>
</evidence>
<dbReference type="FunFam" id="3.90.70.10:FF:000119">
    <property type="entry name" value="Ubiquitin specific peptidase 36"/>
    <property type="match status" value="1"/>
</dbReference>
<dbReference type="InterPro" id="IPR028889">
    <property type="entry name" value="USP"/>
</dbReference>
<accession>A0AAD8A2A0</accession>
<feature type="compositionally biased region" description="Basic and acidic residues" evidence="9">
    <location>
        <begin position="900"/>
        <end position="915"/>
    </location>
</feature>
<feature type="compositionally biased region" description="Basic and acidic residues" evidence="9">
    <location>
        <begin position="940"/>
        <end position="955"/>
    </location>
</feature>
<dbReference type="EMBL" id="JASPKZ010003883">
    <property type="protein sequence ID" value="KAJ9591174.1"/>
    <property type="molecule type" value="Genomic_DNA"/>
</dbReference>
<comment type="similarity">
    <text evidence="3 8">Belongs to the peptidase C19 family.</text>
</comment>
<evidence type="ECO:0000256" key="9">
    <source>
        <dbReference type="SAM" id="MobiDB-lite"/>
    </source>
</evidence>
<feature type="compositionally biased region" description="Polar residues" evidence="9">
    <location>
        <begin position="613"/>
        <end position="635"/>
    </location>
</feature>
<dbReference type="PROSITE" id="PS00973">
    <property type="entry name" value="USP_2"/>
    <property type="match status" value="1"/>
</dbReference>
<comment type="caution">
    <text evidence="11">The sequence shown here is derived from an EMBL/GenBank/DDBJ whole genome shotgun (WGS) entry which is preliminary data.</text>
</comment>
<dbReference type="Gene3D" id="3.90.70.10">
    <property type="entry name" value="Cysteine proteinases"/>
    <property type="match status" value="1"/>
</dbReference>
<evidence type="ECO:0000259" key="10">
    <source>
        <dbReference type="PROSITE" id="PS50235"/>
    </source>
</evidence>
<evidence type="ECO:0000256" key="3">
    <source>
        <dbReference type="ARBA" id="ARBA00009085"/>
    </source>
</evidence>
<evidence type="ECO:0000256" key="6">
    <source>
        <dbReference type="ARBA" id="ARBA00022801"/>
    </source>
</evidence>
<sequence length="996" mass="110152">MPASGGDPVTEALRLSLTTSQGSADDSTLDKRLAASTSRVLLTHIEYEPAKNCMVNVLNKLKNKYIVLRNEDSDKNGAGASASFSNCNVTVNSENILNQDMKPEPDSVLPTPKVTLFPEECVELGWKGTHYVGAGMINVGNTCYLNSTLQALFHVPALVNWLHSDNSHLSNCAVGIGVLNGECIICAVNKTLKASQSKSGTIIKPFLIYNKLKFICKHLVHGQQEDAHEFMRYLLESMEKAYLLRSRIELDSYSKETTPLNQIFGGYIRTEVTCLHCGGISTTFQHCQDLLLDIRRASTLDDALAAYFCKERLDGDDAYRCERCHKKVSATKKFSIEKPPRVLCIQFKRFSILGGKINKHVSFTQRLDLTRFLCPQSAHRGPVPLTYRLVSMVTHVGSSVHCGHYTAVAQTSTGQYYQFDDSSVRPISLSGVLDTNAYIMMYEREPVLKNPSVLHQNGPTATVTTNTYALNGQKSSLVARSQPVQGPVTIPMNHKSLFNHKPNSMTVINHKQCSDSTSIPSYPGPTALPPTKERDRVVFGLHQPAASPAPPRLVMHIKNGKVYRPPPQPSPQQQEPSASTAASLVPYCESGEDESSSSDSELPPRFWDMPSLDDTSPTSPHSKPVSVNGTTSLKTNSKRNLDISPSVQTVLSGTQVSTASCSYVGKSGQSKRIDVNNTSTNILQTIKTDVGCPSRSSLSPSKSNAENMENVDCWRAHSSMQENVRNSGSKVKQGIDLLSSKEVDNMHVNVSLPSSQNKHNPGWQITDQLLSPSLASESSASSTSVANSTTDWAVSDIKQRKKHRKHLTAKISCADSDVNLSISSSVVKDEPPWERRWDNGIESKTINIEKEEHFNNENRLSTKYDTKSSLEKKRKHSDDVSKCEDDNFSLSAQWSKSKKQRDSNIEECKNEEYSRKREKKLKKKHKKKDKSTSDNSDASEPAKDSDFEWVEKTHETLSNSSYPAKTNGHSSWDGAHKTDVTNHLTHLSHRGYGTSN</sequence>
<dbReference type="GO" id="GO:0005730">
    <property type="term" value="C:nucleolus"/>
    <property type="evidence" value="ECO:0007669"/>
    <property type="project" value="UniProtKB-SubCell"/>
</dbReference>
<evidence type="ECO:0000256" key="2">
    <source>
        <dbReference type="ARBA" id="ARBA00004604"/>
    </source>
</evidence>
<name>A0AAD8A2A0_DIPPU</name>
<reference evidence="11" key="1">
    <citation type="journal article" date="2023" name="IScience">
        <title>Live-bearing cockroach genome reveals convergent evolutionary mechanisms linked to viviparity in insects and beyond.</title>
        <authorList>
            <person name="Fouks B."/>
            <person name="Harrison M.C."/>
            <person name="Mikhailova A.A."/>
            <person name="Marchal E."/>
            <person name="English S."/>
            <person name="Carruthers M."/>
            <person name="Jennings E.C."/>
            <person name="Chiamaka E.L."/>
            <person name="Frigard R.A."/>
            <person name="Pippel M."/>
            <person name="Attardo G.M."/>
            <person name="Benoit J.B."/>
            <person name="Bornberg-Bauer E."/>
            <person name="Tobe S.S."/>
        </authorList>
    </citation>
    <scope>NUCLEOTIDE SEQUENCE</scope>
    <source>
        <strain evidence="11">Stay&amp;Tobe</strain>
    </source>
</reference>
<feature type="non-terminal residue" evidence="11">
    <location>
        <position position="996"/>
    </location>
</feature>
<reference evidence="11" key="2">
    <citation type="submission" date="2023-05" db="EMBL/GenBank/DDBJ databases">
        <authorList>
            <person name="Fouks B."/>
        </authorList>
    </citation>
    <scope>NUCLEOTIDE SEQUENCE</scope>
    <source>
        <strain evidence="11">Stay&amp;Tobe</strain>
        <tissue evidence="11">Testes</tissue>
    </source>
</reference>
<feature type="region of interest" description="Disordered" evidence="9">
    <location>
        <begin position="892"/>
        <end position="977"/>
    </location>
</feature>
<evidence type="ECO:0000256" key="8">
    <source>
        <dbReference type="RuleBase" id="RU366025"/>
    </source>
</evidence>
<feature type="region of interest" description="Disordered" evidence="9">
    <location>
        <begin position="560"/>
        <end position="638"/>
    </location>
</feature>
<feature type="region of interest" description="Disordered" evidence="9">
    <location>
        <begin position="512"/>
        <end position="532"/>
    </location>
</feature>
<feature type="domain" description="USP" evidence="10">
    <location>
        <begin position="134"/>
        <end position="445"/>
    </location>
</feature>
<dbReference type="Proteomes" id="UP001233999">
    <property type="component" value="Unassembled WGS sequence"/>
</dbReference>
<dbReference type="Pfam" id="PF00443">
    <property type="entry name" value="UCH"/>
    <property type="match status" value="1"/>
</dbReference>
<dbReference type="InterPro" id="IPR050164">
    <property type="entry name" value="Peptidase_C19"/>
</dbReference>
<dbReference type="GO" id="GO:0005829">
    <property type="term" value="C:cytosol"/>
    <property type="evidence" value="ECO:0007669"/>
    <property type="project" value="TreeGrafter"/>
</dbReference>
<dbReference type="PANTHER" id="PTHR24006:SF758">
    <property type="entry name" value="UBIQUITIN CARBOXYL-TERMINAL HYDROLASE 36"/>
    <property type="match status" value="1"/>
</dbReference>
<protein>
    <recommendedName>
        <fullName evidence="8">Ubiquitin carboxyl-terminal hydrolase</fullName>
        <ecNumber evidence="8">3.4.19.12</ecNumber>
    </recommendedName>
</protein>
<evidence type="ECO:0000313" key="11">
    <source>
        <dbReference type="EMBL" id="KAJ9591174.1"/>
    </source>
</evidence>
<dbReference type="AlphaFoldDB" id="A0AAD8A2A0"/>
<dbReference type="EC" id="3.4.19.12" evidence="8"/>
<keyword evidence="6 8" id="KW-0378">Hydrolase</keyword>
<feature type="compositionally biased region" description="Polar residues" evidence="9">
    <location>
        <begin position="956"/>
        <end position="970"/>
    </location>
</feature>
<gene>
    <name evidence="11" type="ORF">L9F63_002291</name>
</gene>
<keyword evidence="12" id="KW-1185">Reference proteome</keyword>
<dbReference type="InterPro" id="IPR018200">
    <property type="entry name" value="USP_CS"/>
</dbReference>
<keyword evidence="7 8" id="KW-0788">Thiol protease</keyword>
<evidence type="ECO:0000256" key="1">
    <source>
        <dbReference type="ARBA" id="ARBA00000707"/>
    </source>
</evidence>
<dbReference type="SUPFAM" id="SSF54001">
    <property type="entry name" value="Cysteine proteinases"/>
    <property type="match status" value="1"/>
</dbReference>
<evidence type="ECO:0000256" key="5">
    <source>
        <dbReference type="ARBA" id="ARBA00022786"/>
    </source>
</evidence>
<evidence type="ECO:0000313" key="12">
    <source>
        <dbReference type="Proteomes" id="UP001233999"/>
    </source>
</evidence>
<dbReference type="GO" id="GO:0042981">
    <property type="term" value="P:regulation of apoptotic process"/>
    <property type="evidence" value="ECO:0007669"/>
    <property type="project" value="TreeGrafter"/>
</dbReference>
<feature type="compositionally biased region" description="Basic residues" evidence="9">
    <location>
        <begin position="916"/>
        <end position="929"/>
    </location>
</feature>
<feature type="compositionally biased region" description="Low complexity" evidence="9">
    <location>
        <begin position="571"/>
        <end position="583"/>
    </location>
</feature>
<dbReference type="PROSITE" id="PS00972">
    <property type="entry name" value="USP_1"/>
    <property type="match status" value="1"/>
</dbReference>
<dbReference type="GO" id="GO:0016579">
    <property type="term" value="P:protein deubiquitination"/>
    <property type="evidence" value="ECO:0007669"/>
    <property type="project" value="InterPro"/>
</dbReference>